<dbReference type="Gene3D" id="3.40.50.720">
    <property type="entry name" value="NAD(P)-binding Rossmann-like Domain"/>
    <property type="match status" value="1"/>
</dbReference>
<dbReference type="PANTHER" id="PTHR13812:SF19">
    <property type="entry name" value="KETIMINE REDUCTASE MU-CRYSTALLIN"/>
    <property type="match status" value="1"/>
</dbReference>
<gene>
    <name evidence="1" type="primary">sbnB</name>
    <name evidence="1" type="ORF">GCM10022291_23450</name>
</gene>
<dbReference type="PIRSF" id="PIRSF001439">
    <property type="entry name" value="CryM"/>
    <property type="match status" value="1"/>
</dbReference>
<dbReference type="SUPFAM" id="SSF51735">
    <property type="entry name" value="NAD(P)-binding Rossmann-fold domains"/>
    <property type="match status" value="1"/>
</dbReference>
<dbReference type="RefSeq" id="WP_344788444.1">
    <property type="nucleotide sequence ID" value="NZ_BAABCA010000005.1"/>
</dbReference>
<reference evidence="2" key="1">
    <citation type="journal article" date="2019" name="Int. J. Syst. Evol. Microbiol.">
        <title>The Global Catalogue of Microorganisms (GCM) 10K type strain sequencing project: providing services to taxonomists for standard genome sequencing and annotation.</title>
        <authorList>
            <consortium name="The Broad Institute Genomics Platform"/>
            <consortium name="The Broad Institute Genome Sequencing Center for Infectious Disease"/>
            <person name="Wu L."/>
            <person name="Ma J."/>
        </authorList>
    </citation>
    <scope>NUCLEOTIDE SEQUENCE [LARGE SCALE GENOMIC DNA]</scope>
    <source>
        <strain evidence="2">JCM 17630</strain>
    </source>
</reference>
<organism evidence="1 2">
    <name type="scientific">Postechiella marina</name>
    <dbReference type="NCBI Taxonomy" id="943941"/>
    <lineage>
        <taxon>Bacteria</taxon>
        <taxon>Pseudomonadati</taxon>
        <taxon>Bacteroidota</taxon>
        <taxon>Flavobacteriia</taxon>
        <taxon>Flavobacteriales</taxon>
        <taxon>Flavobacteriaceae</taxon>
        <taxon>Postechiella</taxon>
    </lineage>
</organism>
<protein>
    <submittedName>
        <fullName evidence="1">2,3-diaminopropionate biosynthesis protein SbnB</fullName>
    </submittedName>
</protein>
<accession>A0ABP8CC13</accession>
<proteinExistence type="predicted"/>
<comment type="caution">
    <text evidence="1">The sequence shown here is derived from an EMBL/GenBank/DDBJ whole genome shotgun (WGS) entry which is preliminary data.</text>
</comment>
<evidence type="ECO:0000313" key="1">
    <source>
        <dbReference type="EMBL" id="GAA4237222.1"/>
    </source>
</evidence>
<keyword evidence="2" id="KW-1185">Reference proteome</keyword>
<dbReference type="PANTHER" id="PTHR13812">
    <property type="entry name" value="KETIMINE REDUCTASE MU-CRYSTALLIN"/>
    <property type="match status" value="1"/>
</dbReference>
<dbReference type="InterPro" id="IPR023401">
    <property type="entry name" value="ODC_N"/>
</dbReference>
<dbReference type="EMBL" id="BAABCA010000005">
    <property type="protein sequence ID" value="GAA4237222.1"/>
    <property type="molecule type" value="Genomic_DNA"/>
</dbReference>
<dbReference type="Pfam" id="PF02423">
    <property type="entry name" value="OCD_Mu_crystall"/>
    <property type="match status" value="1"/>
</dbReference>
<sequence length="318" mass="35857">MKYLNENALMEIGIDWNQTISVIDAAVSELRASNFAQPVKPYLRYGKPYNRIIAMPAYIGGNYGSAGIKWISSFPDNIKKNEKRANAVVILNDVDTGKPYCIINSGVISGIRTASVSGLLLNKYTKNQDKKFDVGIIGFGPIGKLHLDMCANLLGEKLNKVHLFDKRAIDISEIPSSYRHKVVLVNSWNEIVDKSDIVMTCTVSNDRYINSTGRKGTLHLNVSLRDYCPEFMKTVDVMLVDDWEEICRENTDIELMHLQHGLNEKDVFNIYDDFESQLDDLDNKVVMFNPMGMAVFDIAISQYYFTKANDLGIGTDLD</sequence>
<evidence type="ECO:0000313" key="2">
    <source>
        <dbReference type="Proteomes" id="UP001501496"/>
    </source>
</evidence>
<name>A0ABP8CC13_9FLAO</name>
<dbReference type="InterPro" id="IPR003462">
    <property type="entry name" value="ODC_Mu_crystall"/>
</dbReference>
<dbReference type="Gene3D" id="3.30.1780.10">
    <property type="entry name" value="ornithine cyclodeaminase, domain 1"/>
    <property type="match status" value="1"/>
</dbReference>
<dbReference type="Proteomes" id="UP001501496">
    <property type="component" value="Unassembled WGS sequence"/>
</dbReference>
<dbReference type="InterPro" id="IPR036291">
    <property type="entry name" value="NAD(P)-bd_dom_sf"/>
</dbReference>